<sequence length="78" mass="8718">MARPRTDTKARVLDAVTRNPGSTARELRRACKLHTATLIGLLRELVQDGLVCTDLAYRQTTYRRTNTTCRTGTRGRAA</sequence>
<protein>
    <submittedName>
        <fullName evidence="2">MarR family transcriptional regulator</fullName>
    </submittedName>
</protein>
<dbReference type="EMBL" id="JBHUMK010000037">
    <property type="protein sequence ID" value="MFD2609527.1"/>
    <property type="molecule type" value="Genomic_DNA"/>
</dbReference>
<organism evidence="2 3">
    <name type="scientific">Deinococcus taklimakanensis</name>
    <dbReference type="NCBI Taxonomy" id="536443"/>
    <lineage>
        <taxon>Bacteria</taxon>
        <taxon>Thermotogati</taxon>
        <taxon>Deinococcota</taxon>
        <taxon>Deinococci</taxon>
        <taxon>Deinococcales</taxon>
        <taxon>Deinococcaceae</taxon>
        <taxon>Deinococcus</taxon>
    </lineage>
</organism>
<dbReference type="Proteomes" id="UP001597475">
    <property type="component" value="Unassembled WGS sequence"/>
</dbReference>
<dbReference type="Gene3D" id="1.10.10.10">
    <property type="entry name" value="Winged helix-like DNA-binding domain superfamily/Winged helix DNA-binding domain"/>
    <property type="match status" value="1"/>
</dbReference>
<evidence type="ECO:0000259" key="1">
    <source>
        <dbReference type="Pfam" id="PF12802"/>
    </source>
</evidence>
<evidence type="ECO:0000313" key="3">
    <source>
        <dbReference type="Proteomes" id="UP001597475"/>
    </source>
</evidence>
<accession>A0ABW5P2L4</accession>
<dbReference type="InterPro" id="IPR000835">
    <property type="entry name" value="HTH_MarR-typ"/>
</dbReference>
<dbReference type="RefSeq" id="WP_386844971.1">
    <property type="nucleotide sequence ID" value="NZ_JBHUMK010000037.1"/>
</dbReference>
<dbReference type="InterPro" id="IPR036388">
    <property type="entry name" value="WH-like_DNA-bd_sf"/>
</dbReference>
<name>A0ABW5P2L4_9DEIO</name>
<gene>
    <name evidence="2" type="ORF">ACFSR9_08765</name>
</gene>
<dbReference type="SUPFAM" id="SSF46785">
    <property type="entry name" value="Winged helix' DNA-binding domain"/>
    <property type="match status" value="1"/>
</dbReference>
<dbReference type="Pfam" id="PF12802">
    <property type="entry name" value="MarR_2"/>
    <property type="match status" value="1"/>
</dbReference>
<keyword evidence="3" id="KW-1185">Reference proteome</keyword>
<comment type="caution">
    <text evidence="2">The sequence shown here is derived from an EMBL/GenBank/DDBJ whole genome shotgun (WGS) entry which is preliminary data.</text>
</comment>
<evidence type="ECO:0000313" key="2">
    <source>
        <dbReference type="EMBL" id="MFD2609527.1"/>
    </source>
</evidence>
<dbReference type="InterPro" id="IPR036390">
    <property type="entry name" value="WH_DNA-bd_sf"/>
</dbReference>
<feature type="domain" description="HTH marR-type" evidence="1">
    <location>
        <begin position="6"/>
        <end position="51"/>
    </location>
</feature>
<proteinExistence type="predicted"/>
<reference evidence="3" key="1">
    <citation type="journal article" date="2019" name="Int. J. Syst. Evol. Microbiol.">
        <title>The Global Catalogue of Microorganisms (GCM) 10K type strain sequencing project: providing services to taxonomists for standard genome sequencing and annotation.</title>
        <authorList>
            <consortium name="The Broad Institute Genomics Platform"/>
            <consortium name="The Broad Institute Genome Sequencing Center for Infectious Disease"/>
            <person name="Wu L."/>
            <person name="Ma J."/>
        </authorList>
    </citation>
    <scope>NUCLEOTIDE SEQUENCE [LARGE SCALE GENOMIC DNA]</scope>
    <source>
        <strain evidence="3">KCTC 33842</strain>
    </source>
</reference>